<accession>A0ABV9XYP0</accession>
<proteinExistence type="predicted"/>
<evidence type="ECO:0000313" key="2">
    <source>
        <dbReference type="EMBL" id="MFC5054558.1"/>
    </source>
</evidence>
<evidence type="ECO:0000256" key="1">
    <source>
        <dbReference type="SAM" id="Phobius"/>
    </source>
</evidence>
<dbReference type="Proteomes" id="UP001595833">
    <property type="component" value="Unassembled WGS sequence"/>
</dbReference>
<name>A0ABV9XYP0_9PSEU</name>
<dbReference type="Pfam" id="PF14029">
    <property type="entry name" value="DUF4244"/>
    <property type="match status" value="1"/>
</dbReference>
<keyword evidence="3" id="KW-1185">Reference proteome</keyword>
<sequence>MSLDDKGTVTVEYSLCLLAAAALATVLLVALKGDWVVGLVQGMLERAFEVSA</sequence>
<evidence type="ECO:0000313" key="3">
    <source>
        <dbReference type="Proteomes" id="UP001595833"/>
    </source>
</evidence>
<keyword evidence="1" id="KW-1133">Transmembrane helix</keyword>
<reference evidence="3" key="1">
    <citation type="journal article" date="2019" name="Int. J. Syst. Evol. Microbiol.">
        <title>The Global Catalogue of Microorganisms (GCM) 10K type strain sequencing project: providing services to taxonomists for standard genome sequencing and annotation.</title>
        <authorList>
            <consortium name="The Broad Institute Genomics Platform"/>
            <consortium name="The Broad Institute Genome Sequencing Center for Infectious Disease"/>
            <person name="Wu L."/>
            <person name="Ma J."/>
        </authorList>
    </citation>
    <scope>NUCLEOTIDE SEQUENCE [LARGE SCALE GENOMIC DNA]</scope>
    <source>
        <strain evidence="3">KCTC 12848</strain>
    </source>
</reference>
<feature type="transmembrane region" description="Helical" evidence="1">
    <location>
        <begin position="12"/>
        <end position="31"/>
    </location>
</feature>
<dbReference type="RefSeq" id="WP_344034138.1">
    <property type="nucleotide sequence ID" value="NZ_BAAAKE010000001.1"/>
</dbReference>
<dbReference type="EMBL" id="JBHSJB010000011">
    <property type="protein sequence ID" value="MFC5054558.1"/>
    <property type="molecule type" value="Genomic_DNA"/>
</dbReference>
<gene>
    <name evidence="2" type="ORF">ACFPFM_12435</name>
</gene>
<dbReference type="InterPro" id="IPR025338">
    <property type="entry name" value="DUF4244"/>
</dbReference>
<comment type="caution">
    <text evidence="2">The sequence shown here is derived from an EMBL/GenBank/DDBJ whole genome shotgun (WGS) entry which is preliminary data.</text>
</comment>
<organism evidence="2 3">
    <name type="scientific">Saccharothrix xinjiangensis</name>
    <dbReference type="NCBI Taxonomy" id="204798"/>
    <lineage>
        <taxon>Bacteria</taxon>
        <taxon>Bacillati</taxon>
        <taxon>Actinomycetota</taxon>
        <taxon>Actinomycetes</taxon>
        <taxon>Pseudonocardiales</taxon>
        <taxon>Pseudonocardiaceae</taxon>
        <taxon>Saccharothrix</taxon>
    </lineage>
</organism>
<keyword evidence="1" id="KW-0472">Membrane</keyword>
<keyword evidence="1" id="KW-0812">Transmembrane</keyword>
<protein>
    <submittedName>
        <fullName evidence="2">DUF4244 domain-containing protein</fullName>
    </submittedName>
</protein>